<dbReference type="EMBL" id="HG529612">
    <property type="protein sequence ID" value="CDI54408.1"/>
    <property type="molecule type" value="Genomic_DNA"/>
</dbReference>
<keyword evidence="1" id="KW-1133">Transmembrane helix</keyword>
<evidence type="ECO:0000256" key="1">
    <source>
        <dbReference type="SAM" id="Phobius"/>
    </source>
</evidence>
<reference evidence="2" key="1">
    <citation type="journal article" date="2014" name="Genome Biol. Evol.">
        <title>Gene Loss Rather Than Gene Gain Is Associated with a Host Jump from Monocots to Dicots in the Smut Fungus Melanopsichium pennsylvanicum.</title>
        <authorList>
            <person name="Sharma R."/>
            <person name="Mishra B."/>
            <person name="Runge F."/>
            <person name="Thines M."/>
        </authorList>
    </citation>
    <scope>NUCLEOTIDE SEQUENCE</scope>
    <source>
        <strain evidence="2">4</strain>
    </source>
</reference>
<dbReference type="AlphaFoldDB" id="A0A077R608"/>
<protein>
    <submittedName>
        <fullName evidence="2">Uncharacterized protein</fullName>
    </submittedName>
</protein>
<feature type="transmembrane region" description="Helical" evidence="1">
    <location>
        <begin position="73"/>
        <end position="92"/>
    </location>
</feature>
<name>A0A077R608_9BASI</name>
<accession>A0A077R608</accession>
<keyword evidence="1" id="KW-0472">Membrane</keyword>
<proteinExistence type="predicted"/>
<feature type="transmembrane region" description="Helical" evidence="1">
    <location>
        <begin position="130"/>
        <end position="148"/>
    </location>
</feature>
<dbReference type="PROSITE" id="PS51257">
    <property type="entry name" value="PROKAR_LIPOPROTEIN"/>
    <property type="match status" value="1"/>
</dbReference>
<organism evidence="2">
    <name type="scientific">Melanopsichium pennsylvanicum 4</name>
    <dbReference type="NCBI Taxonomy" id="1398559"/>
    <lineage>
        <taxon>Eukaryota</taxon>
        <taxon>Fungi</taxon>
        <taxon>Dikarya</taxon>
        <taxon>Basidiomycota</taxon>
        <taxon>Ustilaginomycotina</taxon>
        <taxon>Ustilaginomycetes</taxon>
        <taxon>Ustilaginales</taxon>
        <taxon>Ustilaginaceae</taxon>
        <taxon>Melanopsichium</taxon>
    </lineage>
</organism>
<evidence type="ECO:0000313" key="2">
    <source>
        <dbReference type="EMBL" id="CDI54408.1"/>
    </source>
</evidence>
<feature type="transmembrane region" description="Helical" evidence="1">
    <location>
        <begin position="47"/>
        <end position="67"/>
    </location>
</feature>
<keyword evidence="1" id="KW-0812">Transmembrane</keyword>
<sequence length="149" mass="15913">MAEKFSKFRDAGTGIQVFLTPVVAGTASSSCSVGSFGWLIGLTFTPVFMLFGIIRSVLGGLFWSVYLVTSSTALLRMVLFIIGFVALPVEYVSSGVSGRKIKTIVGGKTVDAKKGDLGVHESGRGNEKRIIGRIIIIITFGFIPRGGYK</sequence>